<dbReference type="Pfam" id="PF00122">
    <property type="entry name" value="E1-E2_ATPase"/>
    <property type="match status" value="1"/>
</dbReference>
<dbReference type="SUPFAM" id="SSF55008">
    <property type="entry name" value="HMA, heavy metal-associated domain"/>
    <property type="match status" value="2"/>
</dbReference>
<dbReference type="InterPro" id="IPR006121">
    <property type="entry name" value="HMA_dom"/>
</dbReference>
<keyword evidence="10" id="KW-0067">ATP-binding</keyword>
<comment type="subcellular location">
    <subcellularLocation>
        <location evidence="1">Endomembrane system</location>
        <topology evidence="1">Multi-pass membrane protein</topology>
    </subcellularLocation>
</comment>
<dbReference type="Pfam" id="PF00403">
    <property type="entry name" value="HMA"/>
    <property type="match status" value="2"/>
</dbReference>
<evidence type="ECO:0000256" key="14">
    <source>
        <dbReference type="ARBA" id="ARBA00023065"/>
    </source>
</evidence>
<evidence type="ECO:0000256" key="16">
    <source>
        <dbReference type="SAM" id="MobiDB-lite"/>
    </source>
</evidence>
<feature type="transmembrane region" description="Helical" evidence="17">
    <location>
        <begin position="218"/>
        <end position="237"/>
    </location>
</feature>
<feature type="transmembrane region" description="Helical" evidence="17">
    <location>
        <begin position="458"/>
        <end position="479"/>
    </location>
</feature>
<dbReference type="InterPro" id="IPR023214">
    <property type="entry name" value="HAD_sf"/>
</dbReference>
<dbReference type="AlphaFoldDB" id="A0AAW4PEE8"/>
<organism evidence="19 20">
    <name type="scientific">Haloarcula nitratireducens</name>
    <dbReference type="NCBI Taxonomy" id="2487749"/>
    <lineage>
        <taxon>Archaea</taxon>
        <taxon>Methanobacteriati</taxon>
        <taxon>Methanobacteriota</taxon>
        <taxon>Stenosarchaea group</taxon>
        <taxon>Halobacteria</taxon>
        <taxon>Halobacteriales</taxon>
        <taxon>Haloarculaceae</taxon>
        <taxon>Haloarcula</taxon>
    </lineage>
</organism>
<dbReference type="SUPFAM" id="SSF81653">
    <property type="entry name" value="Calcium ATPase, transduction domain A"/>
    <property type="match status" value="1"/>
</dbReference>
<dbReference type="InterPro" id="IPR001757">
    <property type="entry name" value="P_typ_ATPase"/>
</dbReference>
<dbReference type="PANTHER" id="PTHR48085:SF5">
    <property type="entry name" value="CADMIUM_ZINC-TRANSPORTING ATPASE HMA4-RELATED"/>
    <property type="match status" value="1"/>
</dbReference>
<evidence type="ECO:0000256" key="1">
    <source>
        <dbReference type="ARBA" id="ARBA00004127"/>
    </source>
</evidence>
<dbReference type="GO" id="GO:0005524">
    <property type="term" value="F:ATP binding"/>
    <property type="evidence" value="ECO:0007669"/>
    <property type="project" value="UniProtKB-KW"/>
</dbReference>
<feature type="transmembrane region" description="Helical" evidence="17">
    <location>
        <begin position="280"/>
        <end position="298"/>
    </location>
</feature>
<dbReference type="InterPro" id="IPR018303">
    <property type="entry name" value="ATPase_P-typ_P_site"/>
</dbReference>
<dbReference type="NCBIfam" id="TIGR01525">
    <property type="entry name" value="ATPase-IB_hvy"/>
    <property type="match status" value="1"/>
</dbReference>
<evidence type="ECO:0000256" key="5">
    <source>
        <dbReference type="ARBA" id="ARBA00022692"/>
    </source>
</evidence>
<comment type="similarity">
    <text evidence="2">Belongs to the cation transport ATPase (P-type) (TC 3.A.3) family. Type IB subfamily.</text>
</comment>
<dbReference type="GO" id="GO:0012505">
    <property type="term" value="C:endomembrane system"/>
    <property type="evidence" value="ECO:0007669"/>
    <property type="project" value="UniProtKB-SubCell"/>
</dbReference>
<keyword evidence="6" id="KW-0479">Metal-binding</keyword>
<dbReference type="RefSeq" id="WP_220580843.1">
    <property type="nucleotide sequence ID" value="NZ_RKLT01000005.1"/>
</dbReference>
<dbReference type="InterPro" id="IPR023298">
    <property type="entry name" value="ATPase_P-typ_TM_dom_sf"/>
</dbReference>
<evidence type="ECO:0000256" key="4">
    <source>
        <dbReference type="ARBA" id="ARBA00022448"/>
    </source>
</evidence>
<dbReference type="GO" id="GO:0005507">
    <property type="term" value="F:copper ion binding"/>
    <property type="evidence" value="ECO:0007669"/>
    <property type="project" value="InterPro"/>
</dbReference>
<dbReference type="FunFam" id="3.40.50.1000:FF:000144">
    <property type="entry name" value="copper-transporting ATPase 1 isoform X2"/>
    <property type="match status" value="1"/>
</dbReference>
<dbReference type="SFLD" id="SFLDS00003">
    <property type="entry name" value="Haloacid_Dehalogenase"/>
    <property type="match status" value="1"/>
</dbReference>
<dbReference type="SFLD" id="SFLDF00027">
    <property type="entry name" value="p-type_atpase"/>
    <property type="match status" value="1"/>
</dbReference>
<evidence type="ECO:0000256" key="15">
    <source>
        <dbReference type="ARBA" id="ARBA00023136"/>
    </source>
</evidence>
<keyword evidence="9" id="KW-0187">Copper transport</keyword>
<dbReference type="InterPro" id="IPR008250">
    <property type="entry name" value="ATPase_P-typ_transduc_dom_A_sf"/>
</dbReference>
<dbReference type="InterPro" id="IPR036163">
    <property type="entry name" value="HMA_dom_sf"/>
</dbReference>
<keyword evidence="20" id="KW-1185">Reference proteome</keyword>
<evidence type="ECO:0000256" key="2">
    <source>
        <dbReference type="ARBA" id="ARBA00006024"/>
    </source>
</evidence>
<dbReference type="Pfam" id="PF00702">
    <property type="entry name" value="Hydrolase"/>
    <property type="match status" value="1"/>
</dbReference>
<dbReference type="InterPro" id="IPR036412">
    <property type="entry name" value="HAD-like_sf"/>
</dbReference>
<evidence type="ECO:0000256" key="11">
    <source>
        <dbReference type="ARBA" id="ARBA00022967"/>
    </source>
</evidence>
<dbReference type="Gene3D" id="3.40.50.1000">
    <property type="entry name" value="HAD superfamily/HAD-like"/>
    <property type="match status" value="1"/>
</dbReference>
<name>A0AAW4PEE8_9EURY</name>
<feature type="compositionally biased region" description="Basic and acidic residues" evidence="16">
    <location>
        <begin position="11"/>
        <end position="30"/>
    </location>
</feature>
<keyword evidence="5 17" id="KW-0812">Transmembrane</keyword>
<dbReference type="PANTHER" id="PTHR48085">
    <property type="entry name" value="CADMIUM/ZINC-TRANSPORTING ATPASE HMA2-RELATED"/>
    <property type="match status" value="1"/>
</dbReference>
<evidence type="ECO:0000256" key="17">
    <source>
        <dbReference type="SAM" id="Phobius"/>
    </source>
</evidence>
<dbReference type="InterPro" id="IPR023299">
    <property type="entry name" value="ATPase_P-typ_cyto_dom_N"/>
</dbReference>
<proteinExistence type="inferred from homology"/>
<dbReference type="PROSITE" id="PS50846">
    <property type="entry name" value="HMA_2"/>
    <property type="match status" value="2"/>
</dbReference>
<dbReference type="SFLD" id="SFLDG00002">
    <property type="entry name" value="C1.7:_P-type_atpase_like"/>
    <property type="match status" value="1"/>
</dbReference>
<evidence type="ECO:0000256" key="12">
    <source>
        <dbReference type="ARBA" id="ARBA00022989"/>
    </source>
</evidence>
<dbReference type="NCBIfam" id="TIGR01512">
    <property type="entry name" value="ATPase-IB2_Cd"/>
    <property type="match status" value="1"/>
</dbReference>
<evidence type="ECO:0000256" key="9">
    <source>
        <dbReference type="ARBA" id="ARBA00022796"/>
    </source>
</evidence>
<dbReference type="InterPro" id="IPR059000">
    <property type="entry name" value="ATPase_P-type_domA"/>
</dbReference>
<sequence length="901" mass="94309">MTVPNGGSPEPRGDSREHGHADDERGHGDGDCVAGNGSDGSGVEASGDEVARLSVPEMDCPSCAGKVENSVRKLDGIDAVDPQVTTGRLTVAFDGGETSKADVVERVEKAGYSAEDAADAETVTVKFTVPEMDCPSCAGKIENALSELDGLSAYETQPTTGKVTATYDAAALGEAEIVSAIEAAGYEVTGTTGEGAESGEAEGSAESIWRSSRAVKTWVSGVFVALGLLFEFALTGQNAQIATVLGSELLVADALFLVAIAVGGQEILRNGYYSARNRNLDIDFLMSTAILGALVASLAFGEGLYFEAATLAFLFSVAELLERYAMDRARNSLTELMDLSPDEATVVRDGEEVTVPVDSVEVGDIVAVRPGEKIPMDGTVVEGESAVNQAPITGESVPVDKSEGDEVYAGTINEEGYVEVEVTATAEDNTLSRIVEMVEDAQSNKTEREQFVERFSAYYTPVVVAFAALVTVASPFVLATSWSTAVVYGLTLLVLACPCAFVISTPVSVVSGITSAAKNGVLVKGGNHLEAMGAVDVVAFDKTGTLTKGELTVTDVVPLHGNDETDVLRCARGLEQRSEHPIGEAIVAHADGKSAAGREIDEFESITGKGVRADLDGTPHFAGKPGLFEELGFDLSHVHATTDGGVVTRTARTICERNNCLDLLEDTVPDLQAEGKTVVLVGTEDELEGVIAVADEVRPEAKRAVARLKDLGVERTVMLTGDNERTARAIAERVGVDDYRAELLPDQKVEAIEDLVAEYEGVHERRSWARRTQSGGVAMVGDGINDAPALATATVGVAMGAAGTDTALETADIALMSDDLSKLPYLYELAGDANGVIRQNVWASLAVKAGLAVAVPFGYVPIWLAVLAGDAGMTLGVTGNAMRLSRLSPTKGQATENERGA</sequence>
<evidence type="ECO:0000259" key="18">
    <source>
        <dbReference type="PROSITE" id="PS50846"/>
    </source>
</evidence>
<feature type="transmembrane region" description="Helical" evidence="17">
    <location>
        <begin position="485"/>
        <end position="503"/>
    </location>
</feature>
<feature type="region of interest" description="Disordered" evidence="16">
    <location>
        <begin position="1"/>
        <end position="53"/>
    </location>
</feature>
<dbReference type="GO" id="GO:0140581">
    <property type="term" value="F:P-type monovalent copper transporter activity"/>
    <property type="evidence" value="ECO:0007669"/>
    <property type="project" value="UniProtKB-EC"/>
</dbReference>
<dbReference type="Gene3D" id="2.70.150.10">
    <property type="entry name" value="Calcium-transporting ATPase, cytoplasmic transduction domain A"/>
    <property type="match status" value="1"/>
</dbReference>
<dbReference type="EC" id="7.2.2.8" evidence="3"/>
<dbReference type="InterPro" id="IPR027256">
    <property type="entry name" value="P-typ_ATPase_IB"/>
</dbReference>
<dbReference type="InterPro" id="IPR044492">
    <property type="entry name" value="P_typ_ATPase_HD_dom"/>
</dbReference>
<dbReference type="Gene3D" id="3.30.70.100">
    <property type="match status" value="2"/>
</dbReference>
<dbReference type="EMBL" id="RKLT01000005">
    <property type="protein sequence ID" value="MBX0296228.1"/>
    <property type="molecule type" value="Genomic_DNA"/>
</dbReference>
<evidence type="ECO:0000256" key="10">
    <source>
        <dbReference type="ARBA" id="ARBA00022840"/>
    </source>
</evidence>
<dbReference type="SUPFAM" id="SSF81665">
    <property type="entry name" value="Calcium ATPase, transmembrane domain M"/>
    <property type="match status" value="1"/>
</dbReference>
<evidence type="ECO:0000313" key="19">
    <source>
        <dbReference type="EMBL" id="MBX0296228.1"/>
    </source>
</evidence>
<keyword evidence="12 17" id="KW-1133">Transmembrane helix</keyword>
<keyword evidence="4" id="KW-0813">Transport</keyword>
<keyword evidence="13" id="KW-0186">Copper</keyword>
<dbReference type="GO" id="GO:0016020">
    <property type="term" value="C:membrane"/>
    <property type="evidence" value="ECO:0007669"/>
    <property type="project" value="InterPro"/>
</dbReference>
<evidence type="ECO:0000256" key="7">
    <source>
        <dbReference type="ARBA" id="ARBA00022737"/>
    </source>
</evidence>
<keyword evidence="15 17" id="KW-0472">Membrane</keyword>
<dbReference type="FunFam" id="2.70.150.10:FF:000002">
    <property type="entry name" value="Copper-transporting ATPase 1, putative"/>
    <property type="match status" value="1"/>
</dbReference>
<comment type="caution">
    <text evidence="19">The sequence shown here is derived from an EMBL/GenBank/DDBJ whole genome shotgun (WGS) entry which is preliminary data.</text>
</comment>
<dbReference type="NCBIfam" id="TIGR01494">
    <property type="entry name" value="ATPase_P-type"/>
    <property type="match status" value="2"/>
</dbReference>
<gene>
    <name evidence="19" type="primary">cadA</name>
    <name evidence="19" type="ORF">EGH23_15220</name>
</gene>
<dbReference type="InterPro" id="IPR051014">
    <property type="entry name" value="Cation_Transport_ATPase_IB"/>
</dbReference>
<dbReference type="GO" id="GO:0016887">
    <property type="term" value="F:ATP hydrolysis activity"/>
    <property type="evidence" value="ECO:0007669"/>
    <property type="project" value="InterPro"/>
</dbReference>
<feature type="domain" description="HMA" evidence="18">
    <location>
        <begin position="123"/>
        <end position="189"/>
    </location>
</feature>
<dbReference type="PRINTS" id="PR00119">
    <property type="entry name" value="CATATPASE"/>
</dbReference>
<dbReference type="CDD" id="cd00371">
    <property type="entry name" value="HMA"/>
    <property type="match status" value="2"/>
</dbReference>
<evidence type="ECO:0000256" key="3">
    <source>
        <dbReference type="ARBA" id="ARBA00012517"/>
    </source>
</evidence>
<keyword evidence="8" id="KW-0547">Nucleotide-binding</keyword>
<accession>A0AAW4PEE8</accession>
<feature type="domain" description="HMA" evidence="18">
    <location>
        <begin position="49"/>
        <end position="115"/>
    </location>
</feature>
<dbReference type="PRINTS" id="PR00941">
    <property type="entry name" value="CDATPASE"/>
</dbReference>
<keyword evidence="11" id="KW-1278">Translocase</keyword>
<dbReference type="NCBIfam" id="TIGR00003">
    <property type="entry name" value="copper ion binding protein"/>
    <property type="match status" value="2"/>
</dbReference>
<reference evidence="19 20" key="1">
    <citation type="submission" date="2021-06" db="EMBL/GenBank/DDBJ databases">
        <title>Halomicroarcula sp. a new haloarchaeum isolated from saline soil.</title>
        <authorList>
            <person name="Duran-Viseras A."/>
            <person name="Sanchez-Porro C."/>
            <person name="Ventosa A."/>
        </authorList>
    </citation>
    <scope>NUCLEOTIDE SEQUENCE [LARGE SCALE GENOMIC DNA]</scope>
    <source>
        <strain evidence="19 20">F27</strain>
    </source>
</reference>
<keyword evidence="7" id="KW-0677">Repeat</keyword>
<evidence type="ECO:0000256" key="8">
    <source>
        <dbReference type="ARBA" id="ARBA00022741"/>
    </source>
</evidence>
<evidence type="ECO:0000313" key="20">
    <source>
        <dbReference type="Proteomes" id="UP001430455"/>
    </source>
</evidence>
<evidence type="ECO:0000256" key="6">
    <source>
        <dbReference type="ARBA" id="ARBA00022723"/>
    </source>
</evidence>
<dbReference type="InterPro" id="IPR006122">
    <property type="entry name" value="HMA_Cu_ion-bd"/>
</dbReference>
<dbReference type="PROSITE" id="PS00154">
    <property type="entry name" value="ATPASE_E1_E2"/>
    <property type="match status" value="1"/>
</dbReference>
<dbReference type="Proteomes" id="UP001430455">
    <property type="component" value="Unassembled WGS sequence"/>
</dbReference>
<keyword evidence="14" id="KW-0406">Ion transport</keyword>
<feature type="transmembrane region" description="Helical" evidence="17">
    <location>
        <begin position="249"/>
        <end position="268"/>
    </location>
</feature>
<dbReference type="SUPFAM" id="SSF56784">
    <property type="entry name" value="HAD-like"/>
    <property type="match status" value="1"/>
</dbReference>
<evidence type="ECO:0000256" key="13">
    <source>
        <dbReference type="ARBA" id="ARBA00023008"/>
    </source>
</evidence>
<dbReference type="Gene3D" id="3.40.1110.10">
    <property type="entry name" value="Calcium-transporting ATPase, cytoplasmic domain N"/>
    <property type="match status" value="1"/>
</dbReference>
<protein>
    <recommendedName>
        <fullName evidence="3">P-type Cu(+) transporter</fullName>
        <ecNumber evidence="3">7.2.2.8</ecNumber>
    </recommendedName>
</protein>